<evidence type="ECO:0000313" key="3">
    <source>
        <dbReference type="Proteomes" id="UP000236728"/>
    </source>
</evidence>
<gene>
    <name evidence="2" type="ORF">SAMN05421819_0178</name>
</gene>
<feature type="chain" id="PRO_5009284004" evidence="1">
    <location>
        <begin position="30"/>
        <end position="195"/>
    </location>
</feature>
<protein>
    <submittedName>
        <fullName evidence="2">PEP-CTERM protein-sorting domain-containing protein</fullName>
    </submittedName>
</protein>
<dbReference type="OrthoDB" id="122397at2"/>
<dbReference type="Proteomes" id="UP000236728">
    <property type="component" value="Unassembled WGS sequence"/>
</dbReference>
<keyword evidence="1" id="KW-0732">Signal</keyword>
<dbReference type="AlphaFoldDB" id="A0A1H5SF67"/>
<reference evidence="2 3" key="1">
    <citation type="submission" date="2016-10" db="EMBL/GenBank/DDBJ databases">
        <authorList>
            <person name="de Groot N.N."/>
        </authorList>
    </citation>
    <scope>NUCLEOTIDE SEQUENCE [LARGE SCALE GENOMIC DNA]</scope>
    <source>
        <strain evidence="2 3">DSM 22489</strain>
    </source>
</reference>
<dbReference type="InterPro" id="IPR013424">
    <property type="entry name" value="Ice-binding_C"/>
</dbReference>
<keyword evidence="3" id="KW-1185">Reference proteome</keyword>
<accession>A0A1H5SF67</accession>
<feature type="signal peptide" evidence="1">
    <location>
        <begin position="1"/>
        <end position="29"/>
    </location>
</feature>
<evidence type="ECO:0000313" key="2">
    <source>
        <dbReference type="EMBL" id="SEF49236.1"/>
    </source>
</evidence>
<proteinExistence type="predicted"/>
<evidence type="ECO:0000256" key="1">
    <source>
        <dbReference type="SAM" id="SignalP"/>
    </source>
</evidence>
<sequence length="195" mass="20240">MKSAFTRNAAAIFTLVAALFFLAVPSAKATPTNPAPYGTFTYGGYGTIASNTFTYNAGSPTFDTSYNTTRGTYGSATLTLLSPINLGTISTPEELFTMVLGGTTLTFYLTEVDSYTAATVSTKGSFTGLGYFTDSDYPGVDYYGAFSLTNSGVGAGDQNFSAQLTVGTPEPSALVLLGTGLLAMALVAGRKFRVA</sequence>
<organism evidence="2 3">
    <name type="scientific">Bryocella elongata</name>
    <dbReference type="NCBI Taxonomy" id="863522"/>
    <lineage>
        <taxon>Bacteria</taxon>
        <taxon>Pseudomonadati</taxon>
        <taxon>Acidobacteriota</taxon>
        <taxon>Terriglobia</taxon>
        <taxon>Terriglobales</taxon>
        <taxon>Acidobacteriaceae</taxon>
        <taxon>Bryocella</taxon>
    </lineage>
</organism>
<name>A0A1H5SF67_9BACT</name>
<dbReference type="RefSeq" id="WP_103931151.1">
    <property type="nucleotide sequence ID" value="NZ_FNVA01000001.1"/>
</dbReference>
<dbReference type="NCBIfam" id="TIGR02595">
    <property type="entry name" value="PEP_CTERM"/>
    <property type="match status" value="1"/>
</dbReference>
<dbReference type="EMBL" id="FNVA01000001">
    <property type="protein sequence ID" value="SEF49236.1"/>
    <property type="molecule type" value="Genomic_DNA"/>
</dbReference>